<dbReference type="GO" id="GO:0030425">
    <property type="term" value="C:dendrite"/>
    <property type="evidence" value="ECO:0007669"/>
    <property type="project" value="TreeGrafter"/>
</dbReference>
<evidence type="ECO:0000256" key="9">
    <source>
        <dbReference type="SAM" id="Coils"/>
    </source>
</evidence>
<name>A0AAW1ICT0_POPJA</name>
<feature type="coiled-coil region" evidence="9">
    <location>
        <begin position="177"/>
        <end position="207"/>
    </location>
</feature>
<keyword evidence="4" id="KW-0963">Cytoplasm</keyword>
<dbReference type="GO" id="GO:0030027">
    <property type="term" value="C:lamellipodium"/>
    <property type="evidence" value="ECO:0007669"/>
    <property type="project" value="TreeGrafter"/>
</dbReference>
<dbReference type="GO" id="GO:0030864">
    <property type="term" value="C:cortical actin cytoskeleton"/>
    <property type="evidence" value="ECO:0007669"/>
    <property type="project" value="TreeGrafter"/>
</dbReference>
<comment type="caution">
    <text evidence="13">The sequence shown here is derived from an EMBL/GenBank/DDBJ whole genome shotgun (WGS) entry which is preliminary data.</text>
</comment>
<evidence type="ECO:0000256" key="10">
    <source>
        <dbReference type="SAM" id="MobiDB-lite"/>
    </source>
</evidence>
<dbReference type="GO" id="GO:0045773">
    <property type="term" value="P:positive regulation of axon extension"/>
    <property type="evidence" value="ECO:0007669"/>
    <property type="project" value="TreeGrafter"/>
</dbReference>
<evidence type="ECO:0000256" key="6">
    <source>
        <dbReference type="ARBA" id="ARBA00023203"/>
    </source>
</evidence>
<comment type="subcellular location">
    <subcellularLocation>
        <location evidence="1">Cytoplasm</location>
        <location evidence="1">Cytoskeleton</location>
    </subcellularLocation>
</comment>
<dbReference type="CDD" id="cd11960">
    <property type="entry name" value="SH3_Abp1_eu"/>
    <property type="match status" value="1"/>
</dbReference>
<dbReference type="InterPro" id="IPR001452">
    <property type="entry name" value="SH3_domain"/>
</dbReference>
<evidence type="ECO:0000259" key="11">
    <source>
        <dbReference type="PROSITE" id="PS50002"/>
    </source>
</evidence>
<organism evidence="13 14">
    <name type="scientific">Popillia japonica</name>
    <name type="common">Japanese beetle</name>
    <dbReference type="NCBI Taxonomy" id="7064"/>
    <lineage>
        <taxon>Eukaryota</taxon>
        <taxon>Metazoa</taxon>
        <taxon>Ecdysozoa</taxon>
        <taxon>Arthropoda</taxon>
        <taxon>Hexapoda</taxon>
        <taxon>Insecta</taxon>
        <taxon>Pterygota</taxon>
        <taxon>Neoptera</taxon>
        <taxon>Endopterygota</taxon>
        <taxon>Coleoptera</taxon>
        <taxon>Polyphaga</taxon>
        <taxon>Scarabaeiformia</taxon>
        <taxon>Scarabaeidae</taxon>
        <taxon>Rutelinae</taxon>
        <taxon>Popillia</taxon>
    </lineage>
</organism>
<comment type="similarity">
    <text evidence="2">Belongs to the ABP1 family.</text>
</comment>
<dbReference type="Gene3D" id="2.30.30.40">
    <property type="entry name" value="SH3 Domains"/>
    <property type="match status" value="1"/>
</dbReference>
<dbReference type="PANTHER" id="PTHR10829:SF25">
    <property type="entry name" value="DREBRIN-LIKE PROTEIN"/>
    <property type="match status" value="1"/>
</dbReference>
<evidence type="ECO:0000256" key="3">
    <source>
        <dbReference type="ARBA" id="ARBA00022443"/>
    </source>
</evidence>
<evidence type="ECO:0000256" key="5">
    <source>
        <dbReference type="ARBA" id="ARBA00023054"/>
    </source>
</evidence>
<dbReference type="GO" id="GO:0051015">
    <property type="term" value="F:actin filament binding"/>
    <property type="evidence" value="ECO:0007669"/>
    <property type="project" value="TreeGrafter"/>
</dbReference>
<evidence type="ECO:0000256" key="8">
    <source>
        <dbReference type="PROSITE-ProRule" id="PRU00192"/>
    </source>
</evidence>
<dbReference type="Pfam" id="PF00018">
    <property type="entry name" value="SH3_1"/>
    <property type="match status" value="1"/>
</dbReference>
<dbReference type="SMART" id="SM00102">
    <property type="entry name" value="ADF"/>
    <property type="match status" value="1"/>
</dbReference>
<dbReference type="InterPro" id="IPR002108">
    <property type="entry name" value="ADF-H"/>
</dbReference>
<dbReference type="AlphaFoldDB" id="A0AAW1ICT0"/>
<dbReference type="SMART" id="SM00326">
    <property type="entry name" value="SH3"/>
    <property type="match status" value="1"/>
</dbReference>
<accession>A0AAW1ICT0</accession>
<dbReference type="GO" id="GO:0045211">
    <property type="term" value="C:postsynaptic membrane"/>
    <property type="evidence" value="ECO:0007669"/>
    <property type="project" value="TreeGrafter"/>
</dbReference>
<dbReference type="GO" id="GO:0030427">
    <property type="term" value="C:site of polarized growth"/>
    <property type="evidence" value="ECO:0007669"/>
    <property type="project" value="TreeGrafter"/>
</dbReference>
<gene>
    <name evidence="13" type="ORF">QE152_g36656</name>
</gene>
<dbReference type="PANTHER" id="PTHR10829">
    <property type="entry name" value="CORTACTIN AND DREBRIN"/>
    <property type="match status" value="1"/>
</dbReference>
<dbReference type="Gene3D" id="3.40.20.10">
    <property type="entry name" value="Severin"/>
    <property type="match status" value="1"/>
</dbReference>
<dbReference type="FunFam" id="3.40.20.10:FF:000011">
    <property type="entry name" value="Drebrin-like protein B"/>
    <property type="match status" value="1"/>
</dbReference>
<sequence>MAINLNKYKDSLQAAWKDVLDDKSSTNWALFGYEGQSNDLKVVSKGSDGIQEMIEDLSSGKIMYAFIKVEDPKTSLPKCVLINWQGEGANTVRKGLCANHLRDIEKFFPGAHLTLNARNEDEVDPDLIIEKVSKAGSAYSFKARIDYNEPTKPVGTNYERVNPIKEINPKERDQFWLKQEQEEKRRKEEEQKKRESARVKLEEEVKQREIDDAALREAKVRVRNNSIDQVKQAEKMAYEAQKSLEKERYMDDNEVKVNRSDLLRQERKKEAQDLIGRRTIDARSIFEQNTAAGQMKRTPEKPVRNSILKSHTNIEQNEIGDIEKVVTPVLETNETVPPNDEQPSDDDSDQFATIKRSPKDIEKKTATSPISEEVNGATNTTKQTIQKTEEHVQQISEQQFVDEVIYGDPGIQARALYDYQAADDTEITFDPGDIITHIELVDEGWWQGLGPDDTKKMQLKWVIEHIWTCLR</sequence>
<evidence type="ECO:0000313" key="13">
    <source>
        <dbReference type="EMBL" id="KAK9687154.1"/>
    </source>
</evidence>
<dbReference type="GO" id="GO:0014069">
    <property type="term" value="C:postsynaptic density"/>
    <property type="evidence" value="ECO:0007669"/>
    <property type="project" value="TreeGrafter"/>
</dbReference>
<reference evidence="13 14" key="1">
    <citation type="journal article" date="2024" name="BMC Genomics">
        <title>De novo assembly and annotation of Popillia japonica's genome with initial clues to its potential as an invasive pest.</title>
        <authorList>
            <person name="Cucini C."/>
            <person name="Boschi S."/>
            <person name="Funari R."/>
            <person name="Cardaioli E."/>
            <person name="Iannotti N."/>
            <person name="Marturano G."/>
            <person name="Paoli F."/>
            <person name="Bruttini M."/>
            <person name="Carapelli A."/>
            <person name="Frati F."/>
            <person name="Nardi F."/>
        </authorList>
    </citation>
    <scope>NUCLEOTIDE SEQUENCE [LARGE SCALE GENOMIC DNA]</scope>
    <source>
        <strain evidence="13">DMR45628</strain>
    </source>
</reference>
<dbReference type="PROSITE" id="PS51263">
    <property type="entry name" value="ADF_H"/>
    <property type="match status" value="1"/>
</dbReference>
<evidence type="ECO:0000256" key="1">
    <source>
        <dbReference type="ARBA" id="ARBA00004245"/>
    </source>
</evidence>
<protein>
    <submittedName>
        <fullName evidence="13">Cofilin/tropomyosin-type actin-binding protein</fullName>
    </submittedName>
</protein>
<dbReference type="InterPro" id="IPR036028">
    <property type="entry name" value="SH3-like_dom_sf"/>
</dbReference>
<dbReference type="SUPFAM" id="SSF50044">
    <property type="entry name" value="SH3-domain"/>
    <property type="match status" value="1"/>
</dbReference>
<dbReference type="PROSITE" id="PS50002">
    <property type="entry name" value="SH3"/>
    <property type="match status" value="1"/>
</dbReference>
<dbReference type="GO" id="GO:0030833">
    <property type="term" value="P:regulation of actin filament polymerization"/>
    <property type="evidence" value="ECO:0007669"/>
    <property type="project" value="TreeGrafter"/>
</dbReference>
<keyword evidence="5 9" id="KW-0175">Coiled coil</keyword>
<dbReference type="InterPro" id="IPR035717">
    <property type="entry name" value="Drebrin-like_SH3"/>
</dbReference>
<feature type="domain" description="ADF-H" evidence="12">
    <location>
        <begin position="2"/>
        <end position="133"/>
    </location>
</feature>
<feature type="region of interest" description="Disordered" evidence="10">
    <location>
        <begin position="333"/>
        <end position="368"/>
    </location>
</feature>
<proteinExistence type="inferred from homology"/>
<dbReference type="EMBL" id="JASPKY010000658">
    <property type="protein sequence ID" value="KAK9687154.1"/>
    <property type="molecule type" value="Genomic_DNA"/>
</dbReference>
<dbReference type="CDD" id="cd11281">
    <property type="entry name" value="ADF_drebrin_like"/>
    <property type="match status" value="1"/>
</dbReference>
<keyword evidence="7" id="KW-0206">Cytoskeleton</keyword>
<evidence type="ECO:0000259" key="12">
    <source>
        <dbReference type="PROSITE" id="PS51263"/>
    </source>
</evidence>
<feature type="domain" description="SH3" evidence="11">
    <location>
        <begin position="408"/>
        <end position="471"/>
    </location>
</feature>
<dbReference type="SUPFAM" id="SSF55753">
    <property type="entry name" value="Actin depolymerizing proteins"/>
    <property type="match status" value="1"/>
</dbReference>
<dbReference type="Pfam" id="PF00241">
    <property type="entry name" value="Cofilin_ADF"/>
    <property type="match status" value="1"/>
</dbReference>
<evidence type="ECO:0000256" key="7">
    <source>
        <dbReference type="ARBA" id="ARBA00023212"/>
    </source>
</evidence>
<dbReference type="GO" id="GO:0048812">
    <property type="term" value="P:neuron projection morphogenesis"/>
    <property type="evidence" value="ECO:0007669"/>
    <property type="project" value="TreeGrafter"/>
</dbReference>
<dbReference type="Proteomes" id="UP001458880">
    <property type="component" value="Unassembled WGS sequence"/>
</dbReference>
<keyword evidence="6" id="KW-0009">Actin-binding</keyword>
<evidence type="ECO:0000313" key="14">
    <source>
        <dbReference type="Proteomes" id="UP001458880"/>
    </source>
</evidence>
<dbReference type="InterPro" id="IPR029006">
    <property type="entry name" value="ADF-H/Gelsolin-like_dom_sf"/>
</dbReference>
<dbReference type="FunFam" id="2.30.30.40:FF:000046">
    <property type="entry name" value="Drebrin-like protein isoform B"/>
    <property type="match status" value="1"/>
</dbReference>
<dbReference type="GO" id="GO:0098974">
    <property type="term" value="P:postsynaptic actin cytoskeleton organization"/>
    <property type="evidence" value="ECO:0007669"/>
    <property type="project" value="TreeGrafter"/>
</dbReference>
<keyword evidence="14" id="KW-1185">Reference proteome</keyword>
<keyword evidence="3 8" id="KW-0728">SH3 domain</keyword>
<dbReference type="GO" id="GO:0005884">
    <property type="term" value="C:actin filament"/>
    <property type="evidence" value="ECO:0007669"/>
    <property type="project" value="TreeGrafter"/>
</dbReference>
<evidence type="ECO:0000256" key="4">
    <source>
        <dbReference type="ARBA" id="ARBA00022490"/>
    </source>
</evidence>
<evidence type="ECO:0000256" key="2">
    <source>
        <dbReference type="ARBA" id="ARBA00011039"/>
    </source>
</evidence>